<evidence type="ECO:0000256" key="13">
    <source>
        <dbReference type="ARBA" id="ARBA00049221"/>
    </source>
</evidence>
<proteinExistence type="inferred from homology"/>
<evidence type="ECO:0000256" key="16">
    <source>
        <dbReference type="ARBA" id="ARBA00049428"/>
    </source>
</evidence>
<evidence type="ECO:0000256" key="7">
    <source>
        <dbReference type="ARBA" id="ARBA00047368"/>
    </source>
</evidence>
<keyword evidence="6 17" id="KW-0472">Membrane</keyword>
<evidence type="ECO:0000256" key="12">
    <source>
        <dbReference type="ARBA" id="ARBA00048800"/>
    </source>
</evidence>
<dbReference type="PANTHER" id="PTHR10989:SF11">
    <property type="entry name" value="ANDROGEN-INDUCED GENE 1 PROTEIN"/>
    <property type="match status" value="1"/>
</dbReference>
<accession>A0AAJ7WT60</accession>
<name>A0AAJ7WT60_PETMA</name>
<evidence type="ECO:0000313" key="19">
    <source>
        <dbReference type="RefSeq" id="XP_032808882.1"/>
    </source>
</evidence>
<comment type="catalytic activity">
    <reaction evidence="11">
        <text>12-(9Z-octadecenoyloxy)-octadecanoate + H2O = 12-hydroxyoctadecanoate + (9Z)-octadecenoate + H(+)</text>
        <dbReference type="Rhea" id="RHEA:52060"/>
        <dbReference type="ChEBI" id="CHEBI:15377"/>
        <dbReference type="ChEBI" id="CHEBI:15378"/>
        <dbReference type="ChEBI" id="CHEBI:30823"/>
        <dbReference type="ChEBI" id="CHEBI:84201"/>
        <dbReference type="ChEBI" id="CHEBI:136302"/>
    </reaction>
    <physiologicalReaction direction="left-to-right" evidence="11">
        <dbReference type="Rhea" id="RHEA:52061"/>
    </physiologicalReaction>
</comment>
<evidence type="ECO:0000256" key="17">
    <source>
        <dbReference type="SAM" id="Phobius"/>
    </source>
</evidence>
<dbReference type="InterPro" id="IPR006838">
    <property type="entry name" value="ADTRP_AIG1"/>
</dbReference>
<comment type="catalytic activity">
    <reaction evidence="13">
        <text>9-octadecanoyloxy-octadecanoate + H2O = 9-hydroxy-octadecanoate + octadecanoate + H(+)</text>
        <dbReference type="Rhea" id="RHEA:52096"/>
        <dbReference type="ChEBI" id="CHEBI:15377"/>
        <dbReference type="ChEBI" id="CHEBI:15378"/>
        <dbReference type="ChEBI" id="CHEBI:25629"/>
        <dbReference type="ChEBI" id="CHEBI:136286"/>
        <dbReference type="ChEBI" id="CHEBI:136373"/>
    </reaction>
    <physiologicalReaction direction="left-to-right" evidence="13">
        <dbReference type="Rhea" id="RHEA:52097"/>
    </physiologicalReaction>
</comment>
<feature type="transmembrane region" description="Helical" evidence="17">
    <location>
        <begin position="93"/>
        <end position="113"/>
    </location>
</feature>
<comment type="catalytic activity">
    <reaction evidence="9">
        <text>9-hexadecanoyloxy-octadecanoate + H2O = 9-hydroxy-octadecanoate + hexadecanoate + H(+)</text>
        <dbReference type="Rhea" id="RHEA:52052"/>
        <dbReference type="ChEBI" id="CHEBI:7896"/>
        <dbReference type="ChEBI" id="CHEBI:15377"/>
        <dbReference type="ChEBI" id="CHEBI:15378"/>
        <dbReference type="ChEBI" id="CHEBI:83670"/>
        <dbReference type="ChEBI" id="CHEBI:136286"/>
    </reaction>
    <physiologicalReaction direction="left-to-right" evidence="9">
        <dbReference type="Rhea" id="RHEA:52053"/>
    </physiologicalReaction>
</comment>
<comment type="subcellular location">
    <subcellularLocation>
        <location evidence="2">Endomembrane system</location>
        <topology evidence="2">Multi-pass membrane protein</topology>
    </subcellularLocation>
</comment>
<evidence type="ECO:0000256" key="9">
    <source>
        <dbReference type="ARBA" id="ARBA00047863"/>
    </source>
</evidence>
<comment type="similarity">
    <text evidence="3">Belongs to the AIG1 family.</text>
</comment>
<comment type="catalytic activity">
    <reaction evidence="14">
        <text>13-(9Z-octadecenoyloxy)-octadecanoate + H2O = 13-hydroxy-octadecanoate + (9Z)-octadecenoate + H(+)</text>
        <dbReference type="Rhea" id="RHEA:52064"/>
        <dbReference type="ChEBI" id="CHEBI:15377"/>
        <dbReference type="ChEBI" id="CHEBI:15378"/>
        <dbReference type="ChEBI" id="CHEBI:30823"/>
        <dbReference type="ChEBI" id="CHEBI:136303"/>
        <dbReference type="ChEBI" id="CHEBI:136304"/>
    </reaction>
    <physiologicalReaction direction="left-to-right" evidence="14">
        <dbReference type="Rhea" id="RHEA:52065"/>
    </physiologicalReaction>
</comment>
<dbReference type="PANTHER" id="PTHR10989">
    <property type="entry name" value="ANDROGEN-INDUCED PROTEIN 1-RELATED"/>
    <property type="match status" value="1"/>
</dbReference>
<dbReference type="Pfam" id="PF04750">
    <property type="entry name" value="Far-17a_AIG1"/>
    <property type="match status" value="1"/>
</dbReference>
<evidence type="ECO:0000256" key="14">
    <source>
        <dbReference type="ARBA" id="ARBA00049296"/>
    </source>
</evidence>
<evidence type="ECO:0000313" key="18">
    <source>
        <dbReference type="Proteomes" id="UP001318040"/>
    </source>
</evidence>
<dbReference type="AlphaFoldDB" id="A0AAJ7WT60"/>
<evidence type="ECO:0000256" key="10">
    <source>
        <dbReference type="ARBA" id="ARBA00048680"/>
    </source>
</evidence>
<evidence type="ECO:0000256" key="11">
    <source>
        <dbReference type="ARBA" id="ARBA00048701"/>
    </source>
</evidence>
<dbReference type="KEGG" id="pmrn:116941677"/>
<comment type="catalytic activity">
    <reaction evidence="7">
        <text>12-hexadecanoyloxy-octadecanoate + H2O = 12-hydroxyoctadecanoate + hexadecanoate + H(+)</text>
        <dbReference type="Rhea" id="RHEA:52056"/>
        <dbReference type="ChEBI" id="CHEBI:7896"/>
        <dbReference type="ChEBI" id="CHEBI:15377"/>
        <dbReference type="ChEBI" id="CHEBI:15378"/>
        <dbReference type="ChEBI" id="CHEBI:83677"/>
        <dbReference type="ChEBI" id="CHEBI:84201"/>
    </reaction>
    <physiologicalReaction direction="left-to-right" evidence="7">
        <dbReference type="Rhea" id="RHEA:52057"/>
    </physiologicalReaction>
</comment>
<evidence type="ECO:0000256" key="2">
    <source>
        <dbReference type="ARBA" id="ARBA00004127"/>
    </source>
</evidence>
<keyword evidence="4 17" id="KW-0812">Transmembrane</keyword>
<protein>
    <submittedName>
        <fullName evidence="19">Androgen-induced gene 1 protein-like isoform X1</fullName>
    </submittedName>
</protein>
<dbReference type="Proteomes" id="UP001318040">
    <property type="component" value="Chromosome 12"/>
</dbReference>
<evidence type="ECO:0000256" key="15">
    <source>
        <dbReference type="ARBA" id="ARBA00049322"/>
    </source>
</evidence>
<comment type="catalytic activity">
    <reaction evidence="1">
        <text>9-(9Z-hexadecenoyloxy)-octadecanoate + H2O = (9Z)-hexadecenoate + 9-hydroxy-octadecanoate + H(+)</text>
        <dbReference type="Rhea" id="RHEA:52068"/>
        <dbReference type="ChEBI" id="CHEBI:15377"/>
        <dbReference type="ChEBI" id="CHEBI:15378"/>
        <dbReference type="ChEBI" id="CHEBI:32372"/>
        <dbReference type="ChEBI" id="CHEBI:136286"/>
        <dbReference type="ChEBI" id="CHEBI:136309"/>
    </reaction>
    <physiologicalReaction direction="left-to-right" evidence="1">
        <dbReference type="Rhea" id="RHEA:52069"/>
    </physiologicalReaction>
</comment>
<keyword evidence="18" id="KW-1185">Reference proteome</keyword>
<comment type="catalytic activity">
    <reaction evidence="10">
        <text>12-octadecanoyloxy-octadecanoate + H2O = 12-hydroxyoctadecanoate + octadecanoate + H(+)</text>
        <dbReference type="Rhea" id="RHEA:52080"/>
        <dbReference type="ChEBI" id="CHEBI:15377"/>
        <dbReference type="ChEBI" id="CHEBI:15378"/>
        <dbReference type="ChEBI" id="CHEBI:25629"/>
        <dbReference type="ChEBI" id="CHEBI:84201"/>
        <dbReference type="ChEBI" id="CHEBI:136330"/>
    </reaction>
    <physiologicalReaction direction="left-to-right" evidence="10">
        <dbReference type="Rhea" id="RHEA:52081"/>
    </physiologicalReaction>
</comment>
<evidence type="ECO:0000256" key="5">
    <source>
        <dbReference type="ARBA" id="ARBA00022989"/>
    </source>
</evidence>
<dbReference type="RefSeq" id="XP_032808882.1">
    <property type="nucleotide sequence ID" value="XM_032952991.1"/>
</dbReference>
<evidence type="ECO:0000256" key="3">
    <source>
        <dbReference type="ARBA" id="ARBA00009300"/>
    </source>
</evidence>
<evidence type="ECO:0000256" key="6">
    <source>
        <dbReference type="ARBA" id="ARBA00023136"/>
    </source>
</evidence>
<evidence type="ECO:0000256" key="4">
    <source>
        <dbReference type="ARBA" id="ARBA00022692"/>
    </source>
</evidence>
<keyword evidence="5 17" id="KW-1133">Transmembrane helix</keyword>
<comment type="catalytic activity">
    <reaction evidence="8">
        <text>13-octadecanoyloxy-octadecanoate + H2O = 13-hydroxy-octadecanoate + octadecanoate + H(+)</text>
        <dbReference type="Rhea" id="RHEA:52084"/>
        <dbReference type="ChEBI" id="CHEBI:15377"/>
        <dbReference type="ChEBI" id="CHEBI:15378"/>
        <dbReference type="ChEBI" id="CHEBI:25629"/>
        <dbReference type="ChEBI" id="CHEBI:136304"/>
        <dbReference type="ChEBI" id="CHEBI:136335"/>
    </reaction>
    <physiologicalReaction direction="left-to-right" evidence="8">
        <dbReference type="Rhea" id="RHEA:52085"/>
    </physiologicalReaction>
</comment>
<feature type="transmembrane region" description="Helical" evidence="17">
    <location>
        <begin position="164"/>
        <end position="181"/>
    </location>
</feature>
<reference evidence="19" key="1">
    <citation type="submission" date="2025-08" db="UniProtKB">
        <authorList>
            <consortium name="RefSeq"/>
        </authorList>
    </citation>
    <scope>IDENTIFICATION</scope>
    <source>
        <tissue evidence="19">Sperm</tissue>
    </source>
</reference>
<comment type="catalytic activity">
    <reaction evidence="12">
        <text>9-(9Z-octadecenoyloxy)-octadecanoate + H2O = 9-hydroxy-octadecanoate + (9Z)-octadecenoate + H(+)</text>
        <dbReference type="Rhea" id="RHEA:52048"/>
        <dbReference type="ChEBI" id="CHEBI:15377"/>
        <dbReference type="ChEBI" id="CHEBI:15378"/>
        <dbReference type="ChEBI" id="CHEBI:30823"/>
        <dbReference type="ChEBI" id="CHEBI:136282"/>
        <dbReference type="ChEBI" id="CHEBI:136286"/>
    </reaction>
    <physiologicalReaction direction="left-to-right" evidence="12">
        <dbReference type="Rhea" id="RHEA:52049"/>
    </physiologicalReaction>
</comment>
<feature type="transmembrane region" description="Helical" evidence="17">
    <location>
        <begin position="201"/>
        <end position="218"/>
    </location>
</feature>
<comment type="catalytic activity">
    <reaction evidence="16">
        <text>12-(9Z-hexadecenoyloxy)-octadecanoate + H2O = 12-hydroxyoctadecanoate + (9Z)-hexadecenoate + H(+)</text>
        <dbReference type="Rhea" id="RHEA:52072"/>
        <dbReference type="ChEBI" id="CHEBI:15377"/>
        <dbReference type="ChEBI" id="CHEBI:15378"/>
        <dbReference type="ChEBI" id="CHEBI:32372"/>
        <dbReference type="ChEBI" id="CHEBI:84201"/>
        <dbReference type="ChEBI" id="CHEBI:136312"/>
    </reaction>
    <physiologicalReaction direction="left-to-right" evidence="16">
        <dbReference type="Rhea" id="RHEA:52073"/>
    </physiologicalReaction>
</comment>
<gene>
    <name evidence="19" type="primary">LOC116941677</name>
</gene>
<dbReference type="GO" id="GO:0016020">
    <property type="term" value="C:membrane"/>
    <property type="evidence" value="ECO:0007669"/>
    <property type="project" value="InterPro"/>
</dbReference>
<organism evidence="18 19">
    <name type="scientific">Petromyzon marinus</name>
    <name type="common">Sea lamprey</name>
    <dbReference type="NCBI Taxonomy" id="7757"/>
    <lineage>
        <taxon>Eukaryota</taxon>
        <taxon>Metazoa</taxon>
        <taxon>Chordata</taxon>
        <taxon>Craniata</taxon>
        <taxon>Vertebrata</taxon>
        <taxon>Cyclostomata</taxon>
        <taxon>Hyperoartia</taxon>
        <taxon>Petromyzontiformes</taxon>
        <taxon>Petromyzontidae</taxon>
        <taxon>Petromyzon</taxon>
    </lineage>
</organism>
<feature type="transmembrane region" description="Helical" evidence="17">
    <location>
        <begin position="50"/>
        <end position="72"/>
    </location>
</feature>
<sequence length="240" mass="27161">MVGRSSTTGLLALHAAATAWYGTTVSLHVDNAATLPGSLSYGGHWKYLTFIDLILQLVYFGLCVSVDILALIQGKGKENKGKVLQTLTQLRDNIFATLAFPLAVFVMTSIWTIYGNEHKLVYPKKLNVVVQQWHNHAMHTTIVPILLVEMYATRHVYPSKNAGIATLAAFFIAYVSWILWVKYYSGIWAYPFLNEMSFESRVIFFSSSFMLLIGFYILGKKLNNLFWVAEKIIKEDEYKG</sequence>
<dbReference type="GO" id="GO:0012505">
    <property type="term" value="C:endomembrane system"/>
    <property type="evidence" value="ECO:0007669"/>
    <property type="project" value="UniProtKB-SubCell"/>
</dbReference>
<evidence type="ECO:0000256" key="1">
    <source>
        <dbReference type="ARBA" id="ARBA00000923"/>
    </source>
</evidence>
<evidence type="ECO:0000256" key="8">
    <source>
        <dbReference type="ARBA" id="ARBA00047427"/>
    </source>
</evidence>
<comment type="catalytic activity">
    <reaction evidence="15">
        <text>13-(9Z-hexadecenoyloxy)-octadecanoate + H2O = 13-hydroxy-octadecanoate + (9Z)-hexadecenoate + H(+)</text>
        <dbReference type="Rhea" id="RHEA:52076"/>
        <dbReference type="ChEBI" id="CHEBI:15377"/>
        <dbReference type="ChEBI" id="CHEBI:15378"/>
        <dbReference type="ChEBI" id="CHEBI:32372"/>
        <dbReference type="ChEBI" id="CHEBI:136304"/>
        <dbReference type="ChEBI" id="CHEBI:136315"/>
    </reaction>
    <physiologicalReaction direction="left-to-right" evidence="15">
        <dbReference type="Rhea" id="RHEA:52077"/>
    </physiologicalReaction>
</comment>